<dbReference type="Proteomes" id="UP000324222">
    <property type="component" value="Unassembled WGS sequence"/>
</dbReference>
<evidence type="ECO:0000313" key="3">
    <source>
        <dbReference type="Proteomes" id="UP000324222"/>
    </source>
</evidence>
<evidence type="ECO:0000313" key="2">
    <source>
        <dbReference type="EMBL" id="MPC39380.1"/>
    </source>
</evidence>
<organism evidence="2 3">
    <name type="scientific">Portunus trituberculatus</name>
    <name type="common">Swimming crab</name>
    <name type="synonym">Neptunus trituberculatus</name>
    <dbReference type="NCBI Taxonomy" id="210409"/>
    <lineage>
        <taxon>Eukaryota</taxon>
        <taxon>Metazoa</taxon>
        <taxon>Ecdysozoa</taxon>
        <taxon>Arthropoda</taxon>
        <taxon>Crustacea</taxon>
        <taxon>Multicrustacea</taxon>
        <taxon>Malacostraca</taxon>
        <taxon>Eumalacostraca</taxon>
        <taxon>Eucarida</taxon>
        <taxon>Decapoda</taxon>
        <taxon>Pleocyemata</taxon>
        <taxon>Brachyura</taxon>
        <taxon>Eubrachyura</taxon>
        <taxon>Portunoidea</taxon>
        <taxon>Portunidae</taxon>
        <taxon>Portuninae</taxon>
        <taxon>Portunus</taxon>
    </lineage>
</organism>
<dbReference type="EMBL" id="VSRR010004348">
    <property type="protein sequence ID" value="MPC39380.1"/>
    <property type="molecule type" value="Genomic_DNA"/>
</dbReference>
<name>A0A5B7EWG9_PORTR</name>
<sequence>MEADVGDLGCPALPCGCWVGVPVAVWAADDDDTDDESRQSSGSDVKEAAVEHTSYITMPRRNRKRW</sequence>
<keyword evidence="3" id="KW-1185">Reference proteome</keyword>
<evidence type="ECO:0000256" key="1">
    <source>
        <dbReference type="SAM" id="MobiDB-lite"/>
    </source>
</evidence>
<feature type="region of interest" description="Disordered" evidence="1">
    <location>
        <begin position="28"/>
        <end position="66"/>
    </location>
</feature>
<comment type="caution">
    <text evidence="2">The sequence shown here is derived from an EMBL/GenBank/DDBJ whole genome shotgun (WGS) entry which is preliminary data.</text>
</comment>
<dbReference type="AlphaFoldDB" id="A0A5B7EWG9"/>
<protein>
    <submittedName>
        <fullName evidence="2">Uncharacterized protein</fullName>
    </submittedName>
</protein>
<gene>
    <name evidence="2" type="ORF">E2C01_032915</name>
</gene>
<accession>A0A5B7EWG9</accession>
<proteinExistence type="predicted"/>
<reference evidence="2 3" key="1">
    <citation type="submission" date="2019-05" db="EMBL/GenBank/DDBJ databases">
        <title>Another draft genome of Portunus trituberculatus and its Hox gene families provides insights of decapod evolution.</title>
        <authorList>
            <person name="Jeong J.-H."/>
            <person name="Song I."/>
            <person name="Kim S."/>
            <person name="Choi T."/>
            <person name="Kim D."/>
            <person name="Ryu S."/>
            <person name="Kim W."/>
        </authorList>
    </citation>
    <scope>NUCLEOTIDE SEQUENCE [LARGE SCALE GENOMIC DNA]</scope>
    <source>
        <tissue evidence="2">Muscle</tissue>
    </source>
</reference>